<dbReference type="Gene3D" id="1.10.287.1120">
    <property type="entry name" value="Bipartite methylase S protein"/>
    <property type="match status" value="1"/>
</dbReference>
<dbReference type="EMBL" id="AP017470">
    <property type="protein sequence ID" value="BBB32752.1"/>
    <property type="molecule type" value="Genomic_DNA"/>
</dbReference>
<dbReference type="SUPFAM" id="SSF116734">
    <property type="entry name" value="DNA methylase specificity domain"/>
    <property type="match status" value="2"/>
</dbReference>
<dbReference type="EC" id="3.1.21.3" evidence="6"/>
<dbReference type="GO" id="GO:0009307">
    <property type="term" value="P:DNA restriction-modification system"/>
    <property type="evidence" value="ECO:0007669"/>
    <property type="project" value="UniProtKB-KW"/>
</dbReference>
<dbReference type="Gene3D" id="3.90.220.20">
    <property type="entry name" value="DNA methylase specificity domains"/>
    <property type="match status" value="2"/>
</dbReference>
<dbReference type="GO" id="GO:0009035">
    <property type="term" value="F:type I site-specific deoxyribonuclease activity"/>
    <property type="evidence" value="ECO:0007669"/>
    <property type="project" value="UniProtKB-EC"/>
</dbReference>
<dbReference type="AlphaFoldDB" id="A0A7R6PMC1"/>
<feature type="domain" description="Type I restriction modification DNA specificity" evidence="5">
    <location>
        <begin position="147"/>
        <end position="198"/>
    </location>
</feature>
<name>A0A7R6PMC1_9BACT</name>
<feature type="domain" description="Type I restriction modification DNA specificity" evidence="5">
    <location>
        <begin position="229"/>
        <end position="400"/>
    </location>
</feature>
<dbReference type="InterPro" id="IPR000055">
    <property type="entry name" value="Restrct_endonuc_typeI_TRD"/>
</dbReference>
<dbReference type="PANTHER" id="PTHR30408">
    <property type="entry name" value="TYPE-1 RESTRICTION ENZYME ECOKI SPECIFICITY PROTEIN"/>
    <property type="match status" value="1"/>
</dbReference>
<keyword evidence="7" id="KW-1185">Reference proteome</keyword>
<comment type="similarity">
    <text evidence="1">Belongs to the type-I restriction system S methylase family.</text>
</comment>
<evidence type="ECO:0000256" key="2">
    <source>
        <dbReference type="ARBA" id="ARBA00022747"/>
    </source>
</evidence>
<reference evidence="6 7" key="1">
    <citation type="journal article" date="2012" name="Extremophiles">
        <title>Thermotomaculum hydrothermale gen. nov., sp. nov., a novel heterotrophic thermophile within the phylum Acidobacteria from a deep-sea hydrothermal vent chimney in the Southern Okinawa Trough.</title>
        <authorList>
            <person name="Izumi H."/>
            <person name="Nunoura T."/>
            <person name="Miyazaki M."/>
            <person name="Mino S."/>
            <person name="Toki T."/>
            <person name="Takai K."/>
            <person name="Sako Y."/>
            <person name="Sawabe T."/>
            <person name="Nakagawa S."/>
        </authorList>
    </citation>
    <scope>NUCLEOTIDE SEQUENCE [LARGE SCALE GENOMIC DNA]</scope>
    <source>
        <strain evidence="6 7">AC55</strain>
    </source>
</reference>
<dbReference type="REBASE" id="487003">
    <property type="entry name" value="S.ThyAC55ORF1227P"/>
</dbReference>
<keyword evidence="2" id="KW-0680">Restriction system</keyword>
<dbReference type="KEGG" id="thyd:TTHT_1233"/>
<organism evidence="6 7">
    <name type="scientific">Thermotomaculum hydrothermale</name>
    <dbReference type="NCBI Taxonomy" id="981385"/>
    <lineage>
        <taxon>Bacteria</taxon>
        <taxon>Pseudomonadati</taxon>
        <taxon>Acidobacteriota</taxon>
        <taxon>Holophagae</taxon>
        <taxon>Thermotomaculales</taxon>
        <taxon>Thermotomaculaceae</taxon>
        <taxon>Thermotomaculum</taxon>
    </lineage>
</organism>
<dbReference type="Proteomes" id="UP000595564">
    <property type="component" value="Chromosome"/>
</dbReference>
<evidence type="ECO:0000313" key="6">
    <source>
        <dbReference type="EMBL" id="BBB32752.1"/>
    </source>
</evidence>
<proteinExistence type="inferred from homology"/>
<keyword evidence="4" id="KW-0175">Coiled coil</keyword>
<dbReference type="RefSeq" id="WP_201327057.1">
    <property type="nucleotide sequence ID" value="NZ_AP017470.1"/>
</dbReference>
<evidence type="ECO:0000256" key="4">
    <source>
        <dbReference type="SAM" id="Coils"/>
    </source>
</evidence>
<evidence type="ECO:0000313" key="7">
    <source>
        <dbReference type="Proteomes" id="UP000595564"/>
    </source>
</evidence>
<dbReference type="InterPro" id="IPR052021">
    <property type="entry name" value="Type-I_RS_S_subunit"/>
</dbReference>
<dbReference type="GO" id="GO:0003677">
    <property type="term" value="F:DNA binding"/>
    <property type="evidence" value="ECO:0007669"/>
    <property type="project" value="UniProtKB-KW"/>
</dbReference>
<sequence>MSEKEKKKLIPKFRFPEFKDSGEWKKIPISNVLIEHKSISTGREKVYSVSVNKGLVEQIKHLGRSFAAANTKNYKLVLPGDVVYTKSPTGDFPFGIIKQSKLNFSVIVSPLYLVFSPPNYAIGTILNSYFESPERAKIYLEPLIQKGPKNTINITPQRFLSGKISLPPEENEQQKIADCLSSIDEVIELEEKKLEKLQKHKKGLMQNLFPNEGEKVPRFRFPEFKDSGEWEEKRLGEIFQERNERNGNGKFELLSVTISKGVVKTSQLERKNNTTSDFSNYKKVYPNDIVYNSMRMWQGASGVSKWSGIVSPAYTVLKPLSDQNSVFWAYYFKKSTSVENFKRFSQGLTPDTWNLKFPIFSKIKMIVPKLKEEQQKIADCLSSLDEIIELQTKKIELLKQHKKGLMQGLFPSIED</sequence>
<dbReference type="Pfam" id="PF01420">
    <property type="entry name" value="Methylase_S"/>
    <property type="match status" value="2"/>
</dbReference>
<evidence type="ECO:0000256" key="1">
    <source>
        <dbReference type="ARBA" id="ARBA00010923"/>
    </source>
</evidence>
<protein>
    <submittedName>
        <fullName evidence="6">Type I restriction enzyme S subunit</fullName>
        <ecNumber evidence="6">3.1.21.3</ecNumber>
    </submittedName>
</protein>
<evidence type="ECO:0000259" key="5">
    <source>
        <dbReference type="Pfam" id="PF01420"/>
    </source>
</evidence>
<dbReference type="PANTHER" id="PTHR30408:SF12">
    <property type="entry name" value="TYPE I RESTRICTION ENZYME MJAVIII SPECIFICITY SUBUNIT"/>
    <property type="match status" value="1"/>
</dbReference>
<accession>A0A7R6PMC1</accession>
<feature type="coiled-coil region" evidence="4">
    <location>
        <begin position="180"/>
        <end position="207"/>
    </location>
</feature>
<evidence type="ECO:0000256" key="3">
    <source>
        <dbReference type="ARBA" id="ARBA00023125"/>
    </source>
</evidence>
<dbReference type="InterPro" id="IPR044946">
    <property type="entry name" value="Restrct_endonuc_typeI_TRD_sf"/>
</dbReference>
<keyword evidence="3" id="KW-0238">DNA-binding</keyword>
<gene>
    <name evidence="6" type="primary">hsdS</name>
    <name evidence="6" type="ORF">TTHT_1233</name>
</gene>
<keyword evidence="6" id="KW-0378">Hydrolase</keyword>